<keyword evidence="2 5" id="KW-0812">Transmembrane</keyword>
<dbReference type="Proteomes" id="UP000015104">
    <property type="component" value="Unassembled WGS sequence"/>
</dbReference>
<feature type="transmembrane region" description="Helical" evidence="5">
    <location>
        <begin position="53"/>
        <end position="71"/>
    </location>
</feature>
<dbReference type="HOGENOM" id="CLU_1236458_0_0_1"/>
<dbReference type="InterPro" id="IPR008952">
    <property type="entry name" value="Tetraspanin_EC2_sf"/>
</dbReference>
<evidence type="ECO:0000256" key="1">
    <source>
        <dbReference type="ARBA" id="ARBA00004141"/>
    </source>
</evidence>
<feature type="transmembrane region" description="Helical" evidence="5">
    <location>
        <begin position="83"/>
        <end position="103"/>
    </location>
</feature>
<organism evidence="6 7">
    <name type="scientific">Tetranychus urticae</name>
    <name type="common">Two-spotted spider mite</name>
    <dbReference type="NCBI Taxonomy" id="32264"/>
    <lineage>
        <taxon>Eukaryota</taxon>
        <taxon>Metazoa</taxon>
        <taxon>Ecdysozoa</taxon>
        <taxon>Arthropoda</taxon>
        <taxon>Chelicerata</taxon>
        <taxon>Arachnida</taxon>
        <taxon>Acari</taxon>
        <taxon>Acariformes</taxon>
        <taxon>Trombidiformes</taxon>
        <taxon>Prostigmata</taxon>
        <taxon>Eleutherengona</taxon>
        <taxon>Raphignathae</taxon>
        <taxon>Tetranychoidea</taxon>
        <taxon>Tetranychidae</taxon>
        <taxon>Tetranychus</taxon>
    </lineage>
</organism>
<dbReference type="InterPro" id="IPR018499">
    <property type="entry name" value="Tetraspanin/Peripherin"/>
</dbReference>
<feature type="transmembrane region" description="Helical" evidence="5">
    <location>
        <begin position="191"/>
        <end position="212"/>
    </location>
</feature>
<dbReference type="GO" id="GO:0016020">
    <property type="term" value="C:membrane"/>
    <property type="evidence" value="ECO:0007669"/>
    <property type="project" value="UniProtKB-SubCell"/>
</dbReference>
<feature type="transmembrane region" description="Helical" evidence="5">
    <location>
        <begin position="20"/>
        <end position="41"/>
    </location>
</feature>
<dbReference type="Gene3D" id="1.10.1450.10">
    <property type="entry name" value="Tetraspanin"/>
    <property type="match status" value="1"/>
</dbReference>
<name>T1KS41_TETUR</name>
<dbReference type="Pfam" id="PF00335">
    <property type="entry name" value="Tetraspanin"/>
    <property type="match status" value="1"/>
</dbReference>
<evidence type="ECO:0000313" key="6">
    <source>
        <dbReference type="EnsemblMetazoa" id="tetur19g01760.1"/>
    </source>
</evidence>
<dbReference type="PANTHER" id="PTHR19282">
    <property type="entry name" value="TETRASPANIN"/>
    <property type="match status" value="1"/>
</dbReference>
<evidence type="ECO:0000256" key="2">
    <source>
        <dbReference type="ARBA" id="ARBA00022692"/>
    </source>
</evidence>
<proteinExistence type="predicted"/>
<dbReference type="SUPFAM" id="SSF48652">
    <property type="entry name" value="Tetraspanin"/>
    <property type="match status" value="1"/>
</dbReference>
<dbReference type="EnsemblMetazoa" id="tetur19g01760.1">
    <property type="protein sequence ID" value="tetur19g01760.1"/>
    <property type="gene ID" value="tetur19g01760"/>
</dbReference>
<evidence type="ECO:0000256" key="3">
    <source>
        <dbReference type="ARBA" id="ARBA00022989"/>
    </source>
</evidence>
<reference evidence="6" key="2">
    <citation type="submission" date="2015-06" db="UniProtKB">
        <authorList>
            <consortium name="EnsemblMetazoa"/>
        </authorList>
    </citation>
    <scope>IDENTIFICATION</scope>
</reference>
<dbReference type="OrthoDB" id="71600at2759"/>
<evidence type="ECO:0008006" key="8">
    <source>
        <dbReference type="Google" id="ProtNLM"/>
    </source>
</evidence>
<evidence type="ECO:0000256" key="5">
    <source>
        <dbReference type="SAM" id="Phobius"/>
    </source>
</evidence>
<keyword evidence="7" id="KW-1185">Reference proteome</keyword>
<dbReference type="PANTHER" id="PTHR19282:SF452">
    <property type="entry name" value="LD03691P"/>
    <property type="match status" value="1"/>
</dbReference>
<gene>
    <name evidence="6" type="primary">107366758</name>
</gene>
<dbReference type="AlphaFoldDB" id="T1KS41"/>
<keyword evidence="3 5" id="KW-1133">Transmembrane helix</keyword>
<dbReference type="EMBL" id="CAEY01000422">
    <property type="status" value="NOT_ANNOTATED_CDS"/>
    <property type="molecule type" value="Genomic_DNA"/>
</dbReference>
<keyword evidence="4 5" id="KW-0472">Membrane</keyword>
<accession>T1KS41</accession>
<evidence type="ECO:0000256" key="4">
    <source>
        <dbReference type="ARBA" id="ARBA00023136"/>
    </source>
</evidence>
<evidence type="ECO:0000313" key="7">
    <source>
        <dbReference type="Proteomes" id="UP000015104"/>
    </source>
</evidence>
<protein>
    <recommendedName>
        <fullName evidence="8">Tetraspanin</fullName>
    </recommendedName>
</protein>
<dbReference type="KEGG" id="tut:107366758"/>
<dbReference type="CDD" id="cd03127">
    <property type="entry name" value="tetraspanin_LEL"/>
    <property type="match status" value="1"/>
</dbReference>
<reference evidence="7" key="1">
    <citation type="submission" date="2011-08" db="EMBL/GenBank/DDBJ databases">
        <authorList>
            <person name="Rombauts S."/>
        </authorList>
    </citation>
    <scope>NUCLEOTIDE SEQUENCE</scope>
    <source>
        <strain evidence="7">London</strain>
    </source>
</reference>
<sequence length="224" mass="25459">MGRYFDFSTWHDALDGTVELICMLFSGLSIIWGASLIAVHYVDVLAVGRGPAIMSIIVGVFAMLFHLFGFWRCMKYNPDALRVNGLIFFLLAIAEFIIGVFAFKYSKQLGDVTIEQFQSKIKEVEDVKVPASKENMDNFQMEMKCCGAFNASDWLQIPDSCFADQKQRKDIYTEGCVHAIKILLAPMMEQLAMFVTVLACVQVARILVLYYFHSRSKRAEYKPV</sequence>
<comment type="subcellular location">
    <subcellularLocation>
        <location evidence="1">Membrane</location>
        <topology evidence="1">Multi-pass membrane protein</topology>
    </subcellularLocation>
</comment>